<evidence type="ECO:0000256" key="5">
    <source>
        <dbReference type="ARBA" id="ARBA00023010"/>
    </source>
</evidence>
<keyword evidence="4" id="KW-0653">Protein transport</keyword>
<organism evidence="9 10">
    <name type="scientific">Chara braunii</name>
    <name type="common">Braun's stonewort</name>
    <dbReference type="NCBI Taxonomy" id="69332"/>
    <lineage>
        <taxon>Eukaryota</taxon>
        <taxon>Viridiplantae</taxon>
        <taxon>Streptophyta</taxon>
        <taxon>Charophyceae</taxon>
        <taxon>Charales</taxon>
        <taxon>Characeae</taxon>
        <taxon>Chara</taxon>
    </lineage>
</organism>
<feature type="compositionally biased region" description="Low complexity" evidence="8">
    <location>
        <begin position="437"/>
        <end position="449"/>
    </location>
</feature>
<keyword evidence="6" id="KW-0906">Nuclear pore complex</keyword>
<dbReference type="EMBL" id="BFEA01000007">
    <property type="protein sequence ID" value="GBG59883.1"/>
    <property type="molecule type" value="Genomic_DNA"/>
</dbReference>
<feature type="compositionally biased region" description="Acidic residues" evidence="8">
    <location>
        <begin position="609"/>
        <end position="621"/>
    </location>
</feature>
<dbReference type="Gene3D" id="6.10.140.1350">
    <property type="match status" value="1"/>
</dbReference>
<keyword evidence="2" id="KW-0813">Transport</keyword>
<proteinExistence type="predicted"/>
<evidence type="ECO:0000256" key="4">
    <source>
        <dbReference type="ARBA" id="ARBA00022927"/>
    </source>
</evidence>
<feature type="compositionally biased region" description="Acidic residues" evidence="8">
    <location>
        <begin position="629"/>
        <end position="640"/>
    </location>
</feature>
<evidence type="ECO:0000256" key="6">
    <source>
        <dbReference type="ARBA" id="ARBA00023132"/>
    </source>
</evidence>
<evidence type="ECO:0000256" key="3">
    <source>
        <dbReference type="ARBA" id="ARBA00022816"/>
    </source>
</evidence>
<evidence type="ECO:0000256" key="2">
    <source>
        <dbReference type="ARBA" id="ARBA00022448"/>
    </source>
</evidence>
<accession>A0A388JQ33</accession>
<dbReference type="PANTHER" id="PTHR13437:SF2">
    <property type="entry name" value="NUCLEOPORIN P58_P45"/>
    <property type="match status" value="1"/>
</dbReference>
<evidence type="ECO:0000313" key="9">
    <source>
        <dbReference type="EMBL" id="GBG59883.1"/>
    </source>
</evidence>
<protein>
    <submittedName>
        <fullName evidence="9">Uncharacterized protein</fullName>
    </submittedName>
</protein>
<evidence type="ECO:0000313" key="10">
    <source>
        <dbReference type="Proteomes" id="UP000265515"/>
    </source>
</evidence>
<comment type="caution">
    <text evidence="9">The sequence shown here is derived from an EMBL/GenBank/DDBJ whole genome shotgun (WGS) entry which is preliminary data.</text>
</comment>
<dbReference type="Gramene" id="GBG59883">
    <property type="protein sequence ID" value="GBG59883"/>
    <property type="gene ID" value="CBR_g66690"/>
</dbReference>
<feature type="region of interest" description="Disordered" evidence="8">
    <location>
        <begin position="415"/>
        <end position="449"/>
    </location>
</feature>
<feature type="compositionally biased region" description="Acidic residues" evidence="8">
    <location>
        <begin position="647"/>
        <end position="660"/>
    </location>
</feature>
<feature type="region of interest" description="Disordered" evidence="8">
    <location>
        <begin position="579"/>
        <end position="740"/>
    </location>
</feature>
<keyword evidence="7" id="KW-0539">Nucleus</keyword>
<feature type="region of interest" description="Disordered" evidence="8">
    <location>
        <begin position="341"/>
        <end position="384"/>
    </location>
</feature>
<dbReference type="Proteomes" id="UP000265515">
    <property type="component" value="Unassembled WGS sequence"/>
</dbReference>
<dbReference type="GO" id="GO:0008139">
    <property type="term" value="F:nuclear localization sequence binding"/>
    <property type="evidence" value="ECO:0007669"/>
    <property type="project" value="InterPro"/>
</dbReference>
<feature type="compositionally biased region" description="Basic and acidic residues" evidence="8">
    <location>
        <begin position="341"/>
        <end position="362"/>
    </location>
</feature>
<keyword evidence="10" id="KW-1185">Reference proteome</keyword>
<feature type="compositionally biased region" description="Polar residues" evidence="8">
    <location>
        <begin position="591"/>
        <end position="608"/>
    </location>
</feature>
<dbReference type="GO" id="GO:0015031">
    <property type="term" value="P:protein transport"/>
    <property type="evidence" value="ECO:0007669"/>
    <property type="project" value="UniProtKB-KW"/>
</dbReference>
<dbReference type="GO" id="GO:0051028">
    <property type="term" value="P:mRNA transport"/>
    <property type="evidence" value="ECO:0007669"/>
    <property type="project" value="UniProtKB-KW"/>
</dbReference>
<reference evidence="9 10" key="1">
    <citation type="journal article" date="2018" name="Cell">
        <title>The Chara Genome: Secondary Complexity and Implications for Plant Terrestrialization.</title>
        <authorList>
            <person name="Nishiyama T."/>
            <person name="Sakayama H."/>
            <person name="Vries J.D."/>
            <person name="Buschmann H."/>
            <person name="Saint-Marcoux D."/>
            <person name="Ullrich K.K."/>
            <person name="Haas F.B."/>
            <person name="Vanderstraeten L."/>
            <person name="Becker D."/>
            <person name="Lang D."/>
            <person name="Vosolsobe S."/>
            <person name="Rombauts S."/>
            <person name="Wilhelmsson P.K.I."/>
            <person name="Janitza P."/>
            <person name="Kern R."/>
            <person name="Heyl A."/>
            <person name="Rumpler F."/>
            <person name="Villalobos L.I.A.C."/>
            <person name="Clay J.M."/>
            <person name="Skokan R."/>
            <person name="Toyoda A."/>
            <person name="Suzuki Y."/>
            <person name="Kagoshima H."/>
            <person name="Schijlen E."/>
            <person name="Tajeshwar N."/>
            <person name="Catarino B."/>
            <person name="Hetherington A.J."/>
            <person name="Saltykova A."/>
            <person name="Bonnot C."/>
            <person name="Breuninger H."/>
            <person name="Symeonidi A."/>
            <person name="Radhakrishnan G.V."/>
            <person name="Van Nieuwerburgh F."/>
            <person name="Deforce D."/>
            <person name="Chang C."/>
            <person name="Karol K.G."/>
            <person name="Hedrich R."/>
            <person name="Ulvskov P."/>
            <person name="Glockner G."/>
            <person name="Delwiche C.F."/>
            <person name="Petrasek J."/>
            <person name="Van de Peer Y."/>
            <person name="Friml J."/>
            <person name="Beilby M."/>
            <person name="Dolan L."/>
            <person name="Kohara Y."/>
            <person name="Sugano S."/>
            <person name="Fujiyama A."/>
            <person name="Delaux P.-M."/>
            <person name="Quint M."/>
            <person name="TheiBen G."/>
            <person name="Hagemann M."/>
            <person name="Harholt J."/>
            <person name="Dunand C."/>
            <person name="Zachgo S."/>
            <person name="Langdale J."/>
            <person name="Maumus F."/>
            <person name="Straeten D.V.D."/>
            <person name="Gould S.B."/>
            <person name="Rensing S.A."/>
        </authorList>
    </citation>
    <scope>NUCLEOTIDE SEQUENCE [LARGE SCALE GENOMIC DNA]</scope>
    <source>
        <strain evidence="9 10">S276</strain>
    </source>
</reference>
<evidence type="ECO:0000256" key="7">
    <source>
        <dbReference type="ARBA" id="ARBA00023242"/>
    </source>
</evidence>
<sequence>MFGLSSSLFGRSQTGTGTTGQMPFAIGGQVGGLNFQQQQQQQQLQLLQQQQAAAAAAAAGGTHQIHLLAKDTDHQRGQPVSFSSKWEDIHPDSQRLLLQIEERILEYRDESRRLDQCQRLHDITALRRGFEDEAAGIRQNLASLATSLGVEQSSLQGLFQRVKELLRNTEVAVRSFILLGQRFPRYVGHSGQGIAGLSTTGSSGLGANSVGGGGHIGVGGTLLTSSDLYSGIPLLPSPFLHQTVARLEHTLNQYQQRVQELERLLLPPRPAGRYPGGGAGPMEDGSAPSAMDAIGGGDPSILETLPAILSNLHDFFFHVAAREEALHSLVEAAKQAYLAERRRRGDDRDPFIEADRREELKKTKGRSQHGLQIGPMTTPPPQGVAVQSVLQGTMSSIGSGLTSAGTTSSLFGNTLASSTQPASTPAAPRTGTTSLFGAPSVSGTGGATSSSLFGTPVASSSSAASASGSLFGSMTAGFSGGSLFGTTSGSLFGGANAAASTGGLFGTSSFGTPGTTGTSGGSLFGFGSTPSAIKPNSTSVSNDRGGGTSVAKRRMRIRILAEPCGVMDVRTWGNKEDDSAEEVHSHRWTPTGPQSVTNRKTDWTTQSWEEAEEEEKEEEKENEPKDEVEREEQEEEQEEQDERRGEGEEEEEEEMEEEERGEGGEAEGGGGRGGGGERGSGGVGGRSARGTRGGGGAVGTGGGERVEEKEEREKEAEKIATLMGEEGEEKRGPFTLGAYL</sequence>
<dbReference type="OrthoDB" id="2538017at2759"/>
<keyword evidence="5" id="KW-0811">Translocation</keyword>
<evidence type="ECO:0000256" key="1">
    <source>
        <dbReference type="ARBA" id="ARBA00004567"/>
    </source>
</evidence>
<dbReference type="GO" id="GO:0017056">
    <property type="term" value="F:structural constituent of nuclear pore"/>
    <property type="evidence" value="ECO:0007669"/>
    <property type="project" value="InterPro"/>
</dbReference>
<feature type="region of interest" description="Disordered" evidence="8">
    <location>
        <begin position="521"/>
        <end position="551"/>
    </location>
</feature>
<dbReference type="PANTHER" id="PTHR13437">
    <property type="entry name" value="NUCLEOPORIN P58/P45 NUCLEOPORIN-LIKE PROTEIN 1"/>
    <property type="match status" value="1"/>
</dbReference>
<feature type="compositionally biased region" description="Low complexity" evidence="8">
    <location>
        <begin position="415"/>
        <end position="428"/>
    </location>
</feature>
<dbReference type="STRING" id="69332.A0A388JQ33"/>
<comment type="subcellular location">
    <subcellularLocation>
        <location evidence="1">Nucleus</location>
        <location evidence="1">Nuclear pore complex</location>
    </subcellularLocation>
</comment>
<feature type="compositionally biased region" description="Basic and acidic residues" evidence="8">
    <location>
        <begin position="704"/>
        <end position="718"/>
    </location>
</feature>
<keyword evidence="3" id="KW-0509">mRNA transport</keyword>
<name>A0A388JQ33_CHABU</name>
<evidence type="ECO:0000256" key="8">
    <source>
        <dbReference type="SAM" id="MobiDB-lite"/>
    </source>
</evidence>
<dbReference type="GO" id="GO:0005643">
    <property type="term" value="C:nuclear pore"/>
    <property type="evidence" value="ECO:0007669"/>
    <property type="project" value="UniProtKB-SubCell"/>
</dbReference>
<gene>
    <name evidence="9" type="ORF">CBR_g66690</name>
</gene>
<dbReference type="AlphaFoldDB" id="A0A388JQ33"/>
<feature type="compositionally biased region" description="Gly residues" evidence="8">
    <location>
        <begin position="666"/>
        <end position="703"/>
    </location>
</feature>
<dbReference type="InterPro" id="IPR024882">
    <property type="entry name" value="NUP58/p45/49"/>
</dbReference>